<dbReference type="Proteomes" id="UP000319596">
    <property type="component" value="Segment"/>
</dbReference>
<accession>A0A514U125</accession>
<dbReference type="KEGG" id="vg:77924662"/>
<sequence length="80" mass="8823">MTSLVDVGVKDSDFVEQVNRDAGNEHMFKVLSAIALAYLRLEEAGLVSEHVRDIMAEETDRLGDLLGVDIDEDDDAEAPF</sequence>
<keyword evidence="2" id="KW-1185">Reference proteome</keyword>
<reference evidence="1 2" key="1">
    <citation type="submission" date="2019-06" db="EMBL/GenBank/DDBJ databases">
        <authorList>
            <person name="Burns M.A."/>
            <person name="Hill G.C."/>
            <person name="Wesley B.E."/>
            <person name="Womack T.V."/>
            <person name="Krukonis G.P."/>
            <person name="Delesalle V.A."/>
            <person name="Garlena R.A."/>
            <person name="Russell D.A."/>
            <person name="Pope W.H."/>
            <person name="Jacobs-Sera D."/>
            <person name="Hatfull G.F."/>
        </authorList>
    </citation>
    <scope>NUCLEOTIDE SEQUENCE [LARGE SCALE GENOMIC DNA]</scope>
</reference>
<dbReference type="RefSeq" id="YP_010649144.1">
    <property type="nucleotide sequence ID" value="NC_070764.1"/>
</dbReference>
<gene>
    <name evidence="1" type="primary">100</name>
    <name evidence="1" type="ORF">SEA_PHENDRIX_100</name>
</gene>
<evidence type="ECO:0000313" key="2">
    <source>
        <dbReference type="Proteomes" id="UP000319596"/>
    </source>
</evidence>
<dbReference type="EMBL" id="MN096369">
    <property type="protein sequence ID" value="QDK02648.1"/>
    <property type="molecule type" value="Genomic_DNA"/>
</dbReference>
<evidence type="ECO:0000313" key="1">
    <source>
        <dbReference type="EMBL" id="QDK02648.1"/>
    </source>
</evidence>
<protein>
    <submittedName>
        <fullName evidence="1">Uncharacterized protein</fullName>
    </submittedName>
</protein>
<organism evidence="1 2">
    <name type="scientific">Gordonia phage Phendrix</name>
    <dbReference type="NCBI Taxonomy" id="2593335"/>
    <lineage>
        <taxon>Viruses</taxon>
        <taxon>Duplodnaviria</taxon>
        <taxon>Heunggongvirae</taxon>
        <taxon>Uroviricota</taxon>
        <taxon>Caudoviricetes</taxon>
        <taxon>Godonkavirus</taxon>
        <taxon>Godonkavirus phendrix</taxon>
    </lineage>
</organism>
<proteinExistence type="predicted"/>
<name>A0A514U125_9CAUD</name>
<dbReference type="GeneID" id="77924662"/>